<feature type="signal peptide" evidence="5">
    <location>
        <begin position="1"/>
        <end position="24"/>
    </location>
</feature>
<accession>A0ABZ2DAQ5</accession>
<name>A0ABZ2DAQ5_9SPHN</name>
<organism evidence="7 8">
    <name type="scientific">Pelagerythrobacter marensis</name>
    <dbReference type="NCBI Taxonomy" id="543877"/>
    <lineage>
        <taxon>Bacteria</taxon>
        <taxon>Pseudomonadati</taxon>
        <taxon>Pseudomonadota</taxon>
        <taxon>Alphaproteobacteria</taxon>
        <taxon>Sphingomonadales</taxon>
        <taxon>Erythrobacteraceae</taxon>
        <taxon>Pelagerythrobacter</taxon>
    </lineage>
</organism>
<dbReference type="Proteomes" id="UP001335183">
    <property type="component" value="Chromosome"/>
</dbReference>
<feature type="chain" id="PRO_5047392827" description="17 kDa surface antigen" evidence="5">
    <location>
        <begin position="25"/>
        <end position="295"/>
    </location>
</feature>
<evidence type="ECO:0000256" key="5">
    <source>
        <dbReference type="SAM" id="SignalP"/>
    </source>
</evidence>
<evidence type="ECO:0000256" key="3">
    <source>
        <dbReference type="ARBA" id="ARBA00015281"/>
    </source>
</evidence>
<keyword evidence="5" id="KW-0732">Signal</keyword>
<proteinExistence type="inferred from homology"/>
<evidence type="ECO:0000313" key="8">
    <source>
        <dbReference type="Proteomes" id="UP001335183"/>
    </source>
</evidence>
<dbReference type="InterPro" id="IPR008816">
    <property type="entry name" value="Gly_zipper_2TM_dom"/>
</dbReference>
<keyword evidence="4" id="KW-0449">Lipoprotein</keyword>
<dbReference type="EMBL" id="CP144918">
    <property type="protein sequence ID" value="WWA47909.1"/>
    <property type="molecule type" value="Genomic_DNA"/>
</dbReference>
<protein>
    <recommendedName>
        <fullName evidence="3">17 kDa surface antigen</fullName>
    </recommendedName>
</protein>
<dbReference type="Pfam" id="PF05433">
    <property type="entry name" value="Rick_17kDa_Anti"/>
    <property type="match status" value="1"/>
</dbReference>
<evidence type="ECO:0000259" key="6">
    <source>
        <dbReference type="Pfam" id="PF05433"/>
    </source>
</evidence>
<evidence type="ECO:0000256" key="2">
    <source>
        <dbReference type="ARBA" id="ARBA00008681"/>
    </source>
</evidence>
<evidence type="ECO:0000313" key="7">
    <source>
        <dbReference type="EMBL" id="WWA47909.1"/>
    </source>
</evidence>
<gene>
    <name evidence="7" type="ORF">V5F89_03105</name>
</gene>
<sequence>MTARHVIFLSAAAGALSTALPASAEPEMTYEYAYPEPQGEIVYRRDPVIQPLPNPAEPAEVHRKAAPYVEDDRNYPYDPEEYEYEYEYEDAHDRNRYAEAAPPPPVAHRPAPHRYGAFDREAWLEDCRARYRAQSGRRDGGVVGGLLGAATGGLIGNRVADGERLAGTLIGAGVGGLAGLAIGSAINAAADRDEAAEYCENWLDRHRQAYAPAPAYPHPAPYGYAQPAAYYGSACACAPAMAYMPVLVAVPQRAIVREYVTEEWVDAEPALRPKKRRVHRTAPAGDKRIKYVKGR</sequence>
<comment type="similarity">
    <text evidence="2">Belongs to the rickettsiale 17 kDa surface antigen family.</text>
</comment>
<comment type="subcellular location">
    <subcellularLocation>
        <location evidence="1">Cell outer membrane</location>
        <topology evidence="1">Lipid-anchor</topology>
    </subcellularLocation>
</comment>
<evidence type="ECO:0000256" key="1">
    <source>
        <dbReference type="ARBA" id="ARBA00004459"/>
    </source>
</evidence>
<evidence type="ECO:0000256" key="4">
    <source>
        <dbReference type="ARBA" id="ARBA00023288"/>
    </source>
</evidence>
<feature type="domain" description="Glycine zipper 2TM" evidence="6">
    <location>
        <begin position="144"/>
        <end position="183"/>
    </location>
</feature>
<dbReference type="RefSeq" id="WP_338446796.1">
    <property type="nucleotide sequence ID" value="NZ_CP144918.1"/>
</dbReference>
<keyword evidence="8" id="KW-1185">Reference proteome</keyword>
<reference evidence="7 8" key="1">
    <citation type="submission" date="2024-02" db="EMBL/GenBank/DDBJ databases">
        <title>The whole genome sequence of five bacterial samples isolated from Abu Dhabi Sabkha-shore region.</title>
        <authorList>
            <person name="Sudalaimuthuasari N."/>
            <person name="Sarfraz B."/>
            <person name="Tuyisabe J.D."/>
            <person name="Mugisha Ntwali L.D.M."/>
            <person name="Ali A.I.A.A."/>
            <person name="Almansoori S.Z.A."/>
            <person name="Alajami H.S.A."/>
            <person name="Almeqbaali A.A.S."/>
            <person name="Kundu B."/>
            <person name="Saeed E.E."/>
            <person name="Sukumarinath V."/>
            <person name="Mishra A.K."/>
            <person name="Hazzouri K.M."/>
            <person name="Almaskari R."/>
            <person name="Sharma A.K."/>
            <person name="Amiri K.M.A."/>
        </authorList>
    </citation>
    <scope>NUCLEOTIDE SEQUENCE [LARGE SCALE GENOMIC DNA]</scope>
    <source>
        <strain evidence="8">kcgeb_sd</strain>
    </source>
</reference>